<comment type="caution">
    <text evidence="1">The sequence shown here is derived from an EMBL/GenBank/DDBJ whole genome shotgun (WGS) entry which is preliminary data.</text>
</comment>
<organism evidence="1 2">
    <name type="scientific">Candidatus Nomurabacteria bacterium GW2011_GWF2_40_12</name>
    <dbReference type="NCBI Taxonomy" id="1618776"/>
    <lineage>
        <taxon>Bacteria</taxon>
        <taxon>Candidatus Nomuraibacteriota</taxon>
    </lineage>
</organism>
<sequence length="101" mass="11733">MNPIQKNIANILELENLLPEERQEIFLRVGALIYQNVLMRAMEIMTEADQDEFEKLLDKNAGPEDIFMFLKDKVKDFEKIIEEEALKFKNKASGIMSQIGN</sequence>
<accession>A0A0G0QRV9</accession>
<evidence type="ECO:0000313" key="1">
    <source>
        <dbReference type="EMBL" id="KKR43154.1"/>
    </source>
</evidence>
<proteinExistence type="predicted"/>
<protein>
    <submittedName>
        <fullName evidence="1">Uncharacterized protein</fullName>
    </submittedName>
</protein>
<dbReference type="Proteomes" id="UP000034301">
    <property type="component" value="Unassembled WGS sequence"/>
</dbReference>
<gene>
    <name evidence="1" type="ORF">UT78_C0007G0007</name>
</gene>
<dbReference type="AlphaFoldDB" id="A0A0G0QRV9"/>
<reference evidence="1 2" key="1">
    <citation type="journal article" date="2015" name="Nature">
        <title>rRNA introns, odd ribosomes, and small enigmatic genomes across a large radiation of phyla.</title>
        <authorList>
            <person name="Brown C.T."/>
            <person name="Hug L.A."/>
            <person name="Thomas B.C."/>
            <person name="Sharon I."/>
            <person name="Castelle C.J."/>
            <person name="Singh A."/>
            <person name="Wilkins M.J."/>
            <person name="Williams K.H."/>
            <person name="Banfield J.F."/>
        </authorList>
    </citation>
    <scope>NUCLEOTIDE SEQUENCE [LARGE SCALE GENOMIC DNA]</scope>
</reference>
<evidence type="ECO:0000313" key="2">
    <source>
        <dbReference type="Proteomes" id="UP000034301"/>
    </source>
</evidence>
<dbReference type="EMBL" id="LBYC01000007">
    <property type="protein sequence ID" value="KKR43154.1"/>
    <property type="molecule type" value="Genomic_DNA"/>
</dbReference>
<name>A0A0G0QRV9_9BACT</name>